<dbReference type="RefSeq" id="WP_377171176.1">
    <property type="nucleotide sequence ID" value="NZ_JBHSMQ010000011.1"/>
</dbReference>
<accession>A0ABW0KYQ3</accession>
<organism evidence="1 2">
    <name type="scientific">Prosthecobacter fluviatilis</name>
    <dbReference type="NCBI Taxonomy" id="445931"/>
    <lineage>
        <taxon>Bacteria</taxon>
        <taxon>Pseudomonadati</taxon>
        <taxon>Verrucomicrobiota</taxon>
        <taxon>Verrucomicrobiia</taxon>
        <taxon>Verrucomicrobiales</taxon>
        <taxon>Verrucomicrobiaceae</taxon>
        <taxon>Prosthecobacter</taxon>
    </lineage>
</organism>
<dbReference type="InterPro" id="IPR023213">
    <property type="entry name" value="CAT-like_dom_sf"/>
</dbReference>
<evidence type="ECO:0000313" key="2">
    <source>
        <dbReference type="Proteomes" id="UP001596052"/>
    </source>
</evidence>
<name>A0ABW0KYQ3_9BACT</name>
<comment type="caution">
    <text evidence="1">The sequence shown here is derived from an EMBL/GenBank/DDBJ whole genome shotgun (WGS) entry which is preliminary data.</text>
</comment>
<evidence type="ECO:0008006" key="3">
    <source>
        <dbReference type="Google" id="ProtNLM"/>
    </source>
</evidence>
<sequence>MSILPATTVDFFLAGLESFMRQSGQGTHWGVTLVRLKGRPDERALRQAWEEVHAQHPMLGARLKRQWRGWRWGWETSGPIPPPPIVWHAAQEQPPGVEIIQERLQGKSSEGELSTPLWMEVFPWGEEGCHSLMLTWRHALLDGTGVNLLLEKLAAGGCAHGPPPPPPTQSEPPGRLYRRAKPLMDRLQAMTTAGCLSAWIKGMPQRGRPEYRLIELSAEESSRALTRLRELCGDFMQMPFYAAVAARALRLLHERRGWSSPEIHLQLPTQLRGRSRELIFGNHMGSLPLFLEASALGSLDEAVAHLLVKYREAMKLGTPQASEALMTLASYLPLGAFIGAVRLTNRGQICSLFHSHTGTFLKGCSELGGAEVENVFTIPSVCTPPGLGIFASDYAGRITVTVAWRGDCLDQAEAEALEERIRSDLTGIA</sequence>
<dbReference type="Gene3D" id="3.30.559.10">
    <property type="entry name" value="Chloramphenicol acetyltransferase-like domain"/>
    <property type="match status" value="1"/>
</dbReference>
<dbReference type="SUPFAM" id="SSF52777">
    <property type="entry name" value="CoA-dependent acyltransferases"/>
    <property type="match status" value="2"/>
</dbReference>
<proteinExistence type="predicted"/>
<evidence type="ECO:0000313" key="1">
    <source>
        <dbReference type="EMBL" id="MFC5457642.1"/>
    </source>
</evidence>
<reference evidence="2" key="1">
    <citation type="journal article" date="2019" name="Int. J. Syst. Evol. Microbiol.">
        <title>The Global Catalogue of Microorganisms (GCM) 10K type strain sequencing project: providing services to taxonomists for standard genome sequencing and annotation.</title>
        <authorList>
            <consortium name="The Broad Institute Genomics Platform"/>
            <consortium name="The Broad Institute Genome Sequencing Center for Infectious Disease"/>
            <person name="Wu L."/>
            <person name="Ma J."/>
        </authorList>
    </citation>
    <scope>NUCLEOTIDE SEQUENCE [LARGE SCALE GENOMIC DNA]</scope>
    <source>
        <strain evidence="2">CGMCC 4.1469</strain>
    </source>
</reference>
<protein>
    <recommendedName>
        <fullName evidence="3">Diacylglycerol O-acyltransferase</fullName>
    </recommendedName>
</protein>
<dbReference type="EMBL" id="JBHSMQ010000011">
    <property type="protein sequence ID" value="MFC5457642.1"/>
    <property type="molecule type" value="Genomic_DNA"/>
</dbReference>
<dbReference type="Proteomes" id="UP001596052">
    <property type="component" value="Unassembled WGS sequence"/>
</dbReference>
<gene>
    <name evidence="1" type="ORF">ACFQDI_22430</name>
</gene>
<keyword evidence="2" id="KW-1185">Reference proteome</keyword>